<dbReference type="CDD" id="cd06260">
    <property type="entry name" value="DUF820-like"/>
    <property type="match status" value="1"/>
</dbReference>
<evidence type="ECO:0000313" key="2">
    <source>
        <dbReference type="EMBL" id="CAI8005819.1"/>
    </source>
</evidence>
<accession>A0AA35R6R3</accession>
<organism evidence="2 3">
    <name type="scientific">Geodia barretti</name>
    <name type="common">Barrett's horny sponge</name>
    <dbReference type="NCBI Taxonomy" id="519541"/>
    <lineage>
        <taxon>Eukaryota</taxon>
        <taxon>Metazoa</taxon>
        <taxon>Porifera</taxon>
        <taxon>Demospongiae</taxon>
        <taxon>Heteroscleromorpha</taxon>
        <taxon>Tetractinellida</taxon>
        <taxon>Astrophorina</taxon>
        <taxon>Geodiidae</taxon>
        <taxon>Geodia</taxon>
    </lineage>
</organism>
<dbReference type="GO" id="GO:0006281">
    <property type="term" value="P:DNA repair"/>
    <property type="evidence" value="ECO:0007669"/>
    <property type="project" value="UniProtKB-ARBA"/>
</dbReference>
<sequence length="190" mass="20337">MTTHNIAAAPSVTLEEYAALPKHPRHELVKGVLVELMVASEEHEHTGSLVNWRLSEHVFPNRLGRVYTSNRGYVTGPDSPVTSRMPDISFVSTERLARSDLAGMLYDGAPDLAVEILSDSNTPAEIAQKIEEYINAGSRAVWVIDIDARTLTVHAAGASPLVLTDADAVGGGDYLPGFACAVADMLPETG</sequence>
<reference evidence="2" key="1">
    <citation type="submission" date="2023-03" db="EMBL/GenBank/DDBJ databases">
        <authorList>
            <person name="Steffen K."/>
            <person name="Cardenas P."/>
        </authorList>
    </citation>
    <scope>NUCLEOTIDE SEQUENCE</scope>
</reference>
<proteinExistence type="predicted"/>
<evidence type="ECO:0000313" key="3">
    <source>
        <dbReference type="Proteomes" id="UP001174909"/>
    </source>
</evidence>
<dbReference type="Pfam" id="PF05685">
    <property type="entry name" value="Uma2"/>
    <property type="match status" value="1"/>
</dbReference>
<name>A0AA35R6R3_GEOBA</name>
<dbReference type="InterPro" id="IPR012296">
    <property type="entry name" value="Nuclease_put_TT1808"/>
</dbReference>
<protein>
    <recommendedName>
        <fullName evidence="1">Putative restriction endonuclease domain-containing protein</fullName>
    </recommendedName>
</protein>
<comment type="caution">
    <text evidence="2">The sequence shown here is derived from an EMBL/GenBank/DDBJ whole genome shotgun (WGS) entry which is preliminary data.</text>
</comment>
<evidence type="ECO:0000259" key="1">
    <source>
        <dbReference type="Pfam" id="PF05685"/>
    </source>
</evidence>
<dbReference type="PANTHER" id="PTHR34107:SF1">
    <property type="entry name" value="SLL0198 PROTEIN"/>
    <property type="match status" value="1"/>
</dbReference>
<dbReference type="EMBL" id="CASHTH010000636">
    <property type="protein sequence ID" value="CAI8005819.1"/>
    <property type="molecule type" value="Genomic_DNA"/>
</dbReference>
<dbReference type="InterPro" id="IPR011335">
    <property type="entry name" value="Restrct_endonuc-II-like"/>
</dbReference>
<dbReference type="Gene3D" id="3.90.1570.10">
    <property type="entry name" value="tt1808, chain A"/>
    <property type="match status" value="1"/>
</dbReference>
<dbReference type="AlphaFoldDB" id="A0AA35R6R3"/>
<dbReference type="PANTHER" id="PTHR34107">
    <property type="entry name" value="SLL0198 PROTEIN-RELATED"/>
    <property type="match status" value="1"/>
</dbReference>
<gene>
    <name evidence="2" type="ORF">GBAR_LOCUS4418</name>
</gene>
<feature type="domain" description="Putative restriction endonuclease" evidence="1">
    <location>
        <begin position="14"/>
        <end position="183"/>
    </location>
</feature>
<keyword evidence="3" id="KW-1185">Reference proteome</keyword>
<dbReference type="SUPFAM" id="SSF52980">
    <property type="entry name" value="Restriction endonuclease-like"/>
    <property type="match status" value="1"/>
</dbReference>
<dbReference type="Proteomes" id="UP001174909">
    <property type="component" value="Unassembled WGS sequence"/>
</dbReference>
<dbReference type="InterPro" id="IPR008538">
    <property type="entry name" value="Uma2"/>
</dbReference>